<organism evidence="1 2">
    <name type="scientific">Streptomyces albireticuli</name>
    <dbReference type="NCBI Taxonomy" id="1940"/>
    <lineage>
        <taxon>Bacteria</taxon>
        <taxon>Bacillati</taxon>
        <taxon>Actinomycetota</taxon>
        <taxon>Actinomycetes</taxon>
        <taxon>Kitasatosporales</taxon>
        <taxon>Streptomycetaceae</taxon>
        <taxon>Streptomyces</taxon>
    </lineage>
</organism>
<dbReference type="EMBL" id="CP021744">
    <property type="protein sequence ID" value="ARZ72615.1"/>
    <property type="molecule type" value="Genomic_DNA"/>
</dbReference>
<dbReference type="AlphaFoldDB" id="A0A1Z2LEC0"/>
<name>A0A1Z2LEC0_9ACTN</name>
<protein>
    <submittedName>
        <fullName evidence="1">Uncharacterized protein</fullName>
    </submittedName>
</protein>
<evidence type="ECO:0000313" key="2">
    <source>
        <dbReference type="Proteomes" id="UP000195755"/>
    </source>
</evidence>
<sequence>MGRHRKKPVLGRVCAVIRELGRRLIGR</sequence>
<accession>A0A1Z2LEC0</accession>
<dbReference type="KEGG" id="salj:SMD11_7039"/>
<dbReference type="Proteomes" id="UP000195755">
    <property type="component" value="Chromosome"/>
</dbReference>
<evidence type="ECO:0000313" key="1">
    <source>
        <dbReference type="EMBL" id="ARZ72615.1"/>
    </source>
</evidence>
<proteinExistence type="predicted"/>
<reference evidence="1 2" key="1">
    <citation type="submission" date="2017-06" db="EMBL/GenBank/DDBJ databases">
        <title>Streptomyces albireticuli Genome sequencing and assembly.</title>
        <authorList>
            <person name="Wang Y."/>
            <person name="Du B."/>
            <person name="Ding Y."/>
            <person name="Liu H."/>
            <person name="Hou Q."/>
            <person name="Liu K."/>
            <person name="Yao L."/>
            <person name="Wang C."/>
        </authorList>
    </citation>
    <scope>NUCLEOTIDE SEQUENCE [LARGE SCALE GENOMIC DNA]</scope>
    <source>
        <strain evidence="1 2">MDJK11</strain>
    </source>
</reference>
<gene>
    <name evidence="1" type="ORF">SMD11_7039</name>
</gene>